<reference evidence="6 7" key="1">
    <citation type="submission" date="2023-03" db="EMBL/GenBank/DDBJ databases">
        <title>Bacillus Genome Sequencing.</title>
        <authorList>
            <person name="Dunlap C."/>
        </authorList>
    </citation>
    <scope>NUCLEOTIDE SEQUENCE [LARGE SCALE GENOMIC DNA]</scope>
    <source>
        <strain evidence="6 7">NRS-1717</strain>
    </source>
</reference>
<dbReference type="RefSeq" id="WP_169800423.1">
    <property type="nucleotide sequence ID" value="NZ_JARTFS010000013.1"/>
</dbReference>
<dbReference type="SUPFAM" id="SSF56235">
    <property type="entry name" value="N-terminal nucleophile aminohydrolases (Ntn hydrolases)"/>
    <property type="match status" value="1"/>
</dbReference>
<dbReference type="SUPFAM" id="SSF52402">
    <property type="entry name" value="Adenine nucleotide alpha hydrolases-like"/>
    <property type="match status" value="1"/>
</dbReference>
<dbReference type="Pfam" id="PF00733">
    <property type="entry name" value="Asn_synthase"/>
    <property type="match status" value="1"/>
</dbReference>
<accession>A0ABU6P249</accession>
<dbReference type="EMBL" id="JARTFS010000013">
    <property type="protein sequence ID" value="MED4402737.1"/>
    <property type="molecule type" value="Genomic_DNA"/>
</dbReference>
<sequence length="531" mass="62952">MNVETNNINISLSDRWSQLKRDGKEIYFRGYFYYKGKLFTEKEIEEMLSFSYSSDWIKEVSGEFAFIFRDEQKVAAAVDRKRSIPLFYYKRDSAFILTDELSSKQIQAGINDLSKYEFILTGYVASDRTLFQDVWQIEAGQMIVYEEGNVKKENYFHYYHSPVEIDVNDAAEELEKRFKQTFEQMYKRVKDKGIIIPLSGGYDSRIIALLLKEMGAEKITTFTYGHPESKEALRSKEIATRLGLEWTIFPYNKSSWYKWYHSAEWQEYEQFGTNESSMAHIQDFPAVRHLLREKQAADHEYVFIPGHSGDFIAGSHIPYELTVDRKYSLDDVVNEVMKRHHRLWTTNNSAVNGHVHSAIKEQLQGFSYENREEASALFEYWDWKERQCKFIINSLRVYEFYNQGWEIPLWDDSLVSFFLNVPVEYRFKKYLYDFTLHKMYPDYFDKPVNSAGNASSFSKKYGVLYPLLKSMYNKKELYSRYHKDPMEWYGITGNYMNYLNSISFKDNGSKYVNPYNINSILVKNYMNNLKG</sequence>
<comment type="pathway">
    <text evidence="1">Amino-acid biosynthesis; L-asparagine biosynthesis; L-asparagine from L-aspartate (L-Gln route): step 1/1.</text>
</comment>
<feature type="domain" description="Asparagine synthetase" evidence="5">
    <location>
        <begin position="191"/>
        <end position="428"/>
    </location>
</feature>
<keyword evidence="3" id="KW-0061">Asparagine biosynthesis</keyword>
<organism evidence="6 7">
    <name type="scientific">Metabacillus fastidiosus</name>
    <dbReference type="NCBI Taxonomy" id="1458"/>
    <lineage>
        <taxon>Bacteria</taxon>
        <taxon>Bacillati</taxon>
        <taxon>Bacillota</taxon>
        <taxon>Bacilli</taxon>
        <taxon>Bacillales</taxon>
        <taxon>Bacillaceae</taxon>
        <taxon>Metabacillus</taxon>
    </lineage>
</organism>
<proteinExistence type="predicted"/>
<protein>
    <recommendedName>
        <fullName evidence="2">asparagine synthase (glutamine-hydrolyzing)</fullName>
        <ecNumber evidence="2">6.3.5.4</ecNumber>
    </recommendedName>
</protein>
<dbReference type="InterPro" id="IPR014729">
    <property type="entry name" value="Rossmann-like_a/b/a_fold"/>
</dbReference>
<evidence type="ECO:0000313" key="6">
    <source>
        <dbReference type="EMBL" id="MED4402737.1"/>
    </source>
</evidence>
<evidence type="ECO:0000256" key="4">
    <source>
        <dbReference type="ARBA" id="ARBA00048741"/>
    </source>
</evidence>
<keyword evidence="3" id="KW-0028">Amino-acid biosynthesis</keyword>
<dbReference type="InterPro" id="IPR029055">
    <property type="entry name" value="Ntn_hydrolases_N"/>
</dbReference>
<dbReference type="PANTHER" id="PTHR43284">
    <property type="entry name" value="ASPARAGINE SYNTHETASE (GLUTAMINE-HYDROLYZING)"/>
    <property type="match status" value="1"/>
</dbReference>
<keyword evidence="7" id="KW-1185">Reference proteome</keyword>
<gene>
    <name evidence="6" type="ORF">P9271_15640</name>
</gene>
<dbReference type="PANTHER" id="PTHR43284:SF1">
    <property type="entry name" value="ASPARAGINE SYNTHETASE"/>
    <property type="match status" value="1"/>
</dbReference>
<dbReference type="GeneID" id="301139724"/>
<name>A0ABU6P249_9BACI</name>
<dbReference type="InterPro" id="IPR051786">
    <property type="entry name" value="ASN_synthetase/amidase"/>
</dbReference>
<evidence type="ECO:0000256" key="2">
    <source>
        <dbReference type="ARBA" id="ARBA00012737"/>
    </source>
</evidence>
<dbReference type="Gene3D" id="3.40.50.620">
    <property type="entry name" value="HUPs"/>
    <property type="match status" value="1"/>
</dbReference>
<evidence type="ECO:0000259" key="5">
    <source>
        <dbReference type="Pfam" id="PF00733"/>
    </source>
</evidence>
<evidence type="ECO:0000256" key="3">
    <source>
        <dbReference type="ARBA" id="ARBA00022888"/>
    </source>
</evidence>
<comment type="caution">
    <text evidence="6">The sequence shown here is derived from an EMBL/GenBank/DDBJ whole genome shotgun (WGS) entry which is preliminary data.</text>
</comment>
<dbReference type="Gene3D" id="3.60.20.10">
    <property type="entry name" value="Glutamine Phosphoribosylpyrophosphate, subunit 1, domain 1"/>
    <property type="match status" value="1"/>
</dbReference>
<dbReference type="EC" id="6.3.5.4" evidence="2"/>
<dbReference type="InterPro" id="IPR001962">
    <property type="entry name" value="Asn_synthase"/>
</dbReference>
<evidence type="ECO:0000256" key="1">
    <source>
        <dbReference type="ARBA" id="ARBA00005187"/>
    </source>
</evidence>
<evidence type="ECO:0000313" key="7">
    <source>
        <dbReference type="Proteomes" id="UP001342826"/>
    </source>
</evidence>
<comment type="catalytic activity">
    <reaction evidence="4">
        <text>L-aspartate + L-glutamine + ATP + H2O = L-asparagine + L-glutamate + AMP + diphosphate + H(+)</text>
        <dbReference type="Rhea" id="RHEA:12228"/>
        <dbReference type="ChEBI" id="CHEBI:15377"/>
        <dbReference type="ChEBI" id="CHEBI:15378"/>
        <dbReference type="ChEBI" id="CHEBI:29985"/>
        <dbReference type="ChEBI" id="CHEBI:29991"/>
        <dbReference type="ChEBI" id="CHEBI:30616"/>
        <dbReference type="ChEBI" id="CHEBI:33019"/>
        <dbReference type="ChEBI" id="CHEBI:58048"/>
        <dbReference type="ChEBI" id="CHEBI:58359"/>
        <dbReference type="ChEBI" id="CHEBI:456215"/>
        <dbReference type="EC" id="6.3.5.4"/>
    </reaction>
</comment>
<dbReference type="Proteomes" id="UP001342826">
    <property type="component" value="Unassembled WGS sequence"/>
</dbReference>